<evidence type="ECO:0000313" key="10">
    <source>
        <dbReference type="Proteomes" id="UP000242877"/>
    </source>
</evidence>
<dbReference type="GO" id="GO:0004694">
    <property type="term" value="F:eukaryotic translation initiation factor 2alpha kinase activity"/>
    <property type="evidence" value="ECO:0007669"/>
    <property type="project" value="TreeGrafter"/>
</dbReference>
<name>A0A166PEQ3_9EURO</name>
<evidence type="ECO:0000256" key="6">
    <source>
        <dbReference type="PROSITE-ProRule" id="PRU10141"/>
    </source>
</evidence>
<dbReference type="PANTHER" id="PTHR11042">
    <property type="entry name" value="EUKARYOTIC TRANSLATION INITIATION FACTOR 2-ALPHA KINASE EIF2-ALPHA KINASE -RELATED"/>
    <property type="match status" value="1"/>
</dbReference>
<feature type="domain" description="Protein kinase" evidence="8">
    <location>
        <begin position="296"/>
        <end position="871"/>
    </location>
</feature>
<keyword evidence="2 6" id="KW-0547">Nucleotide-binding</keyword>
<evidence type="ECO:0000256" key="1">
    <source>
        <dbReference type="ARBA" id="ARBA00022679"/>
    </source>
</evidence>
<feature type="region of interest" description="Disordered" evidence="7">
    <location>
        <begin position="782"/>
        <end position="813"/>
    </location>
</feature>
<dbReference type="InterPro" id="IPR008271">
    <property type="entry name" value="Ser/Thr_kinase_AS"/>
</dbReference>
<dbReference type="VEuPathDB" id="FungiDB:AAP_01053"/>
<feature type="region of interest" description="Disordered" evidence="7">
    <location>
        <begin position="686"/>
        <end position="707"/>
    </location>
</feature>
<dbReference type="InterPro" id="IPR017441">
    <property type="entry name" value="Protein_kinase_ATP_BS"/>
</dbReference>
<protein>
    <submittedName>
        <fullName evidence="9">Eukaryotic translation initiation factor 2-alpha kinase</fullName>
    </submittedName>
</protein>
<keyword evidence="9" id="KW-0396">Initiation factor</keyword>
<feature type="region of interest" description="Disordered" evidence="7">
    <location>
        <begin position="378"/>
        <end position="413"/>
    </location>
</feature>
<feature type="region of interest" description="Disordered" evidence="7">
    <location>
        <begin position="182"/>
        <end position="210"/>
    </location>
</feature>
<dbReference type="PANTHER" id="PTHR11042:SF195">
    <property type="entry name" value="KINASE, PUTATIVE (AFU_ORTHOLOGUE AFUA_2G16620)-RELATED"/>
    <property type="match status" value="1"/>
</dbReference>
<feature type="compositionally biased region" description="Polar residues" evidence="7">
    <location>
        <begin position="479"/>
        <end position="494"/>
    </location>
</feature>
<accession>A0A166PEQ3</accession>
<evidence type="ECO:0000259" key="8">
    <source>
        <dbReference type="PROSITE" id="PS50011"/>
    </source>
</evidence>
<sequence length="876" mass="95848">MSSLFRSPQSASSDSDSDSGSDVNSNDGEHIGIHLGQRRGRATSLNDDSRQGDGHNQDHGSEEQRDDSCPPPSEGEVSAEVQSSLMDLDIEGHATMMTTSLLEFYCLTRAADMLNSRPGCAGKYDRNHPRVQALGKKLYAYKSQFLSTYGVVAGGVEGDEWADVRQNYRDSLDTIGKLALDGITPTSSQTSSRAPSRGTSSFSLASMAKDVDKKAPTRKLSMLAKVEKEGSPAPPNRIPLRRQITDKVTAEAEEQPPPQGIIEMMASGTSESGMDMGALYNQVYGTSSASRYATEFEEEAMLGKGSYGAVYRARHHVDGQVYAVKKIPLSERKLRSLQEKGFHELESILKEIRTLARLEHKNVIRYFGAWVEYGNSSAKTAKKAAPHSPERGAATKTTVYEPTFLGGTSRRPTLMDVGMTQSADDMSFGDVFDQQDDDGIIFAEPSSEGHTDSGADREVEEDDPSDSTGSAHPLGARSHLSSYSPETVDGSSISLKKISVRGRQESDSEDVESIPRSFDVPRRRAHFGTSRAETPSAISEDSNEDYDIFSDGMYSAHPGEVAVHHKQSKQETPMVTLHIQMSLHPLSLARYLTPPTSAPKEDHHCFHLVPSLRLLLGILDGVEYLHSIGMVHRDLKPANIFLSQSTIDGSIECPQCREVSGEQCLKYNTPRIGDFGLVADITRKHDTSTASGEAPENAQSRRHPHPVGTEFYRPPVLPLHSYANPSYGAGQVPLLNTIDESLDVYALGVIFFELLYKFETRMERMFVLSSLTCSGNSNRLLLTGPRGRSTSISSSPGGSVDSSSSETGIRPVLPPDFEKKVDHTISVGVEGEKKELCVLKKLQDCILGLVDVNPKKRWTCEDARKTLTELLEMSQT</sequence>
<evidence type="ECO:0000313" key="9">
    <source>
        <dbReference type="EMBL" id="KZZ96280.1"/>
    </source>
</evidence>
<dbReference type="EMBL" id="AZGZ01000003">
    <property type="protein sequence ID" value="KZZ96280.1"/>
    <property type="molecule type" value="Genomic_DNA"/>
</dbReference>
<dbReference type="PROSITE" id="PS50011">
    <property type="entry name" value="PROTEIN_KINASE_DOM"/>
    <property type="match status" value="1"/>
</dbReference>
<feature type="region of interest" description="Disordered" evidence="7">
    <location>
        <begin position="1"/>
        <end position="81"/>
    </location>
</feature>
<dbReference type="Gene3D" id="3.30.200.20">
    <property type="entry name" value="Phosphorylase Kinase, domain 1"/>
    <property type="match status" value="1"/>
</dbReference>
<feature type="binding site" evidence="6">
    <location>
        <position position="326"/>
    </location>
    <ligand>
        <name>ATP</name>
        <dbReference type="ChEBI" id="CHEBI:30616"/>
    </ligand>
</feature>
<dbReference type="InterPro" id="IPR000719">
    <property type="entry name" value="Prot_kinase_dom"/>
</dbReference>
<keyword evidence="4 6" id="KW-0067">ATP-binding</keyword>
<dbReference type="GO" id="GO:0005524">
    <property type="term" value="F:ATP binding"/>
    <property type="evidence" value="ECO:0007669"/>
    <property type="project" value="UniProtKB-UniRule"/>
</dbReference>
<organism evidence="9 10">
    <name type="scientific">Ascosphaera apis ARSEF 7405</name>
    <dbReference type="NCBI Taxonomy" id="392613"/>
    <lineage>
        <taxon>Eukaryota</taxon>
        <taxon>Fungi</taxon>
        <taxon>Dikarya</taxon>
        <taxon>Ascomycota</taxon>
        <taxon>Pezizomycotina</taxon>
        <taxon>Eurotiomycetes</taxon>
        <taxon>Eurotiomycetidae</taxon>
        <taxon>Onygenales</taxon>
        <taxon>Ascosphaeraceae</taxon>
        <taxon>Ascosphaera</taxon>
    </lineage>
</organism>
<dbReference type="Proteomes" id="UP000242877">
    <property type="component" value="Unassembled WGS sequence"/>
</dbReference>
<evidence type="ECO:0000256" key="7">
    <source>
        <dbReference type="SAM" id="MobiDB-lite"/>
    </source>
</evidence>
<comment type="caution">
    <text evidence="9">The sequence shown here is derived from an EMBL/GenBank/DDBJ whole genome shotgun (WGS) entry which is preliminary data.</text>
</comment>
<dbReference type="Gene3D" id="1.10.510.10">
    <property type="entry name" value="Transferase(Phosphotransferase) domain 1"/>
    <property type="match status" value="1"/>
</dbReference>
<feature type="compositionally biased region" description="Basic and acidic residues" evidence="7">
    <location>
        <begin position="47"/>
        <end position="68"/>
    </location>
</feature>
<gene>
    <name evidence="9" type="ORF">AAP_01053</name>
</gene>
<dbReference type="InterPro" id="IPR050339">
    <property type="entry name" value="CC_SR_Kinase"/>
</dbReference>
<keyword evidence="1" id="KW-0808">Transferase</keyword>
<keyword evidence="9" id="KW-0648">Protein biosynthesis</keyword>
<evidence type="ECO:0000256" key="2">
    <source>
        <dbReference type="ARBA" id="ARBA00022741"/>
    </source>
</evidence>
<proteinExistence type="inferred from homology"/>
<dbReference type="Pfam" id="PF00069">
    <property type="entry name" value="Pkinase"/>
    <property type="match status" value="2"/>
</dbReference>
<dbReference type="PROSITE" id="PS00108">
    <property type="entry name" value="PROTEIN_KINASE_ST"/>
    <property type="match status" value="1"/>
</dbReference>
<comment type="similarity">
    <text evidence="5">Belongs to the protein kinase superfamily. Ser/Thr protein kinase family. GCN2 subfamily.</text>
</comment>
<dbReference type="OrthoDB" id="1405469at2759"/>
<feature type="compositionally biased region" description="Basic and acidic residues" evidence="7">
    <location>
        <begin position="447"/>
        <end position="457"/>
    </location>
</feature>
<evidence type="ECO:0000256" key="5">
    <source>
        <dbReference type="ARBA" id="ARBA00037982"/>
    </source>
</evidence>
<feature type="region of interest" description="Disordered" evidence="7">
    <location>
        <begin position="441"/>
        <end position="516"/>
    </location>
</feature>
<dbReference type="PROSITE" id="PS00107">
    <property type="entry name" value="PROTEIN_KINASE_ATP"/>
    <property type="match status" value="1"/>
</dbReference>
<dbReference type="GO" id="GO:0003743">
    <property type="term" value="F:translation initiation factor activity"/>
    <property type="evidence" value="ECO:0007669"/>
    <property type="project" value="UniProtKB-KW"/>
</dbReference>
<keyword evidence="3 9" id="KW-0418">Kinase</keyword>
<feature type="compositionally biased region" description="Low complexity" evidence="7">
    <location>
        <begin position="10"/>
        <end position="26"/>
    </location>
</feature>
<dbReference type="GO" id="GO:0005634">
    <property type="term" value="C:nucleus"/>
    <property type="evidence" value="ECO:0007669"/>
    <property type="project" value="TreeGrafter"/>
</dbReference>
<evidence type="ECO:0000256" key="3">
    <source>
        <dbReference type="ARBA" id="ARBA00022777"/>
    </source>
</evidence>
<dbReference type="AlphaFoldDB" id="A0A166PEQ3"/>
<keyword evidence="10" id="KW-1185">Reference proteome</keyword>
<dbReference type="SUPFAM" id="SSF56112">
    <property type="entry name" value="Protein kinase-like (PK-like)"/>
    <property type="match status" value="1"/>
</dbReference>
<evidence type="ECO:0000256" key="4">
    <source>
        <dbReference type="ARBA" id="ARBA00022840"/>
    </source>
</evidence>
<dbReference type="InterPro" id="IPR011009">
    <property type="entry name" value="Kinase-like_dom_sf"/>
</dbReference>
<dbReference type="GO" id="GO:1990625">
    <property type="term" value="P:negative regulation of cytoplasmic translational initiation in response to stress"/>
    <property type="evidence" value="ECO:0007669"/>
    <property type="project" value="TreeGrafter"/>
</dbReference>
<feature type="compositionally biased region" description="Low complexity" evidence="7">
    <location>
        <begin position="784"/>
        <end position="809"/>
    </location>
</feature>
<feature type="compositionally biased region" description="Polar residues" evidence="7">
    <location>
        <begin position="184"/>
        <end position="204"/>
    </location>
</feature>
<dbReference type="GO" id="GO:0005829">
    <property type="term" value="C:cytosol"/>
    <property type="evidence" value="ECO:0007669"/>
    <property type="project" value="TreeGrafter"/>
</dbReference>
<reference evidence="9 10" key="1">
    <citation type="journal article" date="2016" name="Genome Biol. Evol.">
        <title>Divergent and convergent evolution of fungal pathogenicity.</title>
        <authorList>
            <person name="Shang Y."/>
            <person name="Xiao G."/>
            <person name="Zheng P."/>
            <person name="Cen K."/>
            <person name="Zhan S."/>
            <person name="Wang C."/>
        </authorList>
    </citation>
    <scope>NUCLEOTIDE SEQUENCE [LARGE SCALE GENOMIC DNA]</scope>
    <source>
        <strain evidence="9 10">ARSEF 7405</strain>
    </source>
</reference>
<dbReference type="SMART" id="SM00220">
    <property type="entry name" value="S_TKc"/>
    <property type="match status" value="1"/>
</dbReference>